<accession>A0A166RPJ9</accession>
<reference evidence="2 3" key="1">
    <citation type="submission" date="2015-06" db="EMBL/GenBank/DDBJ databases">
        <title>Survival trade-offs in plant roots during colonization by closely related pathogenic and mutualistic fungi.</title>
        <authorList>
            <person name="Hacquard S."/>
            <person name="Kracher B."/>
            <person name="Hiruma K."/>
            <person name="Weinman A."/>
            <person name="Muench P."/>
            <person name="Garrido Oter R."/>
            <person name="Ver Loren van Themaat E."/>
            <person name="Dallerey J.-F."/>
            <person name="Damm U."/>
            <person name="Henrissat B."/>
            <person name="Lespinet O."/>
            <person name="Thon M."/>
            <person name="Kemen E."/>
            <person name="McHardy A.C."/>
            <person name="Schulze-Lefert P."/>
            <person name="O'Connell R.J."/>
        </authorList>
    </citation>
    <scope>NUCLEOTIDE SEQUENCE [LARGE SCALE GENOMIC DNA]</scope>
    <source>
        <strain evidence="2 3">MAFF 238704</strain>
    </source>
</reference>
<evidence type="ECO:0000313" key="3">
    <source>
        <dbReference type="Proteomes" id="UP000076584"/>
    </source>
</evidence>
<dbReference type="EMBL" id="LFIW01002480">
    <property type="protein sequence ID" value="KZL69539.1"/>
    <property type="molecule type" value="Genomic_DNA"/>
</dbReference>
<gene>
    <name evidence="2" type="ORF">CI238_00709</name>
</gene>
<organism evidence="2 3">
    <name type="scientific">Colletotrichum incanum</name>
    <name type="common">Soybean anthracnose fungus</name>
    <dbReference type="NCBI Taxonomy" id="1573173"/>
    <lineage>
        <taxon>Eukaryota</taxon>
        <taxon>Fungi</taxon>
        <taxon>Dikarya</taxon>
        <taxon>Ascomycota</taxon>
        <taxon>Pezizomycotina</taxon>
        <taxon>Sordariomycetes</taxon>
        <taxon>Hypocreomycetidae</taxon>
        <taxon>Glomerellales</taxon>
        <taxon>Glomerellaceae</taxon>
        <taxon>Colletotrichum</taxon>
        <taxon>Colletotrichum spaethianum species complex</taxon>
    </lineage>
</organism>
<protein>
    <submittedName>
        <fullName evidence="2">Transposase</fullName>
    </submittedName>
</protein>
<dbReference type="Proteomes" id="UP000076584">
    <property type="component" value="Unassembled WGS sequence"/>
</dbReference>
<keyword evidence="3" id="KW-1185">Reference proteome</keyword>
<proteinExistence type="predicted"/>
<sequence length="84" mass="9131">MVQYTEHEINLALEAIGNGQSVKKAAYDQDFMAASEGQQPLLTYRGSLYNMDETGILKGKRSNGLALGRAKTKSVQKKQPGSQA</sequence>
<comment type="caution">
    <text evidence="2">The sequence shown here is derived from an EMBL/GenBank/DDBJ whole genome shotgun (WGS) entry which is preliminary data.</text>
</comment>
<dbReference type="AlphaFoldDB" id="A0A166RPJ9"/>
<evidence type="ECO:0000256" key="1">
    <source>
        <dbReference type="SAM" id="MobiDB-lite"/>
    </source>
</evidence>
<feature type="region of interest" description="Disordered" evidence="1">
    <location>
        <begin position="60"/>
        <end position="84"/>
    </location>
</feature>
<evidence type="ECO:0000313" key="2">
    <source>
        <dbReference type="EMBL" id="KZL69539.1"/>
    </source>
</evidence>
<name>A0A166RPJ9_COLIC</name>